<dbReference type="AlphaFoldDB" id="C0QC93"/>
<dbReference type="GO" id="GO:0005524">
    <property type="term" value="F:ATP binding"/>
    <property type="evidence" value="ECO:0007669"/>
    <property type="project" value="InterPro"/>
</dbReference>
<organism evidence="5 6">
    <name type="scientific">Desulforapulum autotrophicum (strain ATCC 43914 / DSM 3382 / VKM B-1955 / HRM2)</name>
    <name type="common">Desulfobacterium autotrophicum</name>
    <dbReference type="NCBI Taxonomy" id="177437"/>
    <lineage>
        <taxon>Bacteria</taxon>
        <taxon>Pseudomonadati</taxon>
        <taxon>Thermodesulfobacteriota</taxon>
        <taxon>Desulfobacteria</taxon>
        <taxon>Desulfobacterales</taxon>
        <taxon>Desulfobacteraceae</taxon>
        <taxon>Desulforapulum</taxon>
    </lineage>
</organism>
<accession>C0QC93</accession>
<sequence length="145" mass="16509">MKKSIDPGMHSAEHILNGTMDQLFNCGRCFSAHIERKKSKCDYHFTRALTPEELIQIESQVNRVIRANMKVTDTCIPMAEADKRFNLSRLPDGRSDEIRIVSIGDYDACPCIGTHVSETSELGTFRITTSDFKDGVLRIRFKLNR</sequence>
<keyword evidence="6" id="KW-1185">Reference proteome</keyword>
<keyword evidence="3" id="KW-0862">Zinc</keyword>
<evidence type="ECO:0000256" key="2">
    <source>
        <dbReference type="ARBA" id="ARBA00022723"/>
    </source>
</evidence>
<dbReference type="GO" id="GO:0046872">
    <property type="term" value="F:metal ion binding"/>
    <property type="evidence" value="ECO:0007669"/>
    <property type="project" value="UniProtKB-KW"/>
</dbReference>
<dbReference type="EMBL" id="CP001087">
    <property type="protein sequence ID" value="ACN17110.1"/>
    <property type="molecule type" value="Genomic_DNA"/>
</dbReference>
<keyword evidence="2" id="KW-0479">Metal-binding</keyword>
<dbReference type="GO" id="GO:0004813">
    <property type="term" value="F:alanine-tRNA ligase activity"/>
    <property type="evidence" value="ECO:0007669"/>
    <property type="project" value="UniProtKB-EC"/>
</dbReference>
<dbReference type="InterPro" id="IPR012947">
    <property type="entry name" value="tRNA_SAD"/>
</dbReference>
<dbReference type="GO" id="GO:0043039">
    <property type="term" value="P:tRNA aminoacylation"/>
    <property type="evidence" value="ECO:0007669"/>
    <property type="project" value="InterPro"/>
</dbReference>
<dbReference type="HOGENOM" id="CLU_1693793_0_0_7"/>
<reference evidence="5 6" key="1">
    <citation type="journal article" date="2009" name="Environ. Microbiol.">
        <title>Genome sequence of Desulfobacterium autotrophicum HRM2, a marine sulfate reducer oxidizing organic carbon completely to carbon dioxide.</title>
        <authorList>
            <person name="Strittmatter A.W."/>
            <person name="Liesegang H."/>
            <person name="Rabus R."/>
            <person name="Decker I."/>
            <person name="Amann J."/>
            <person name="Andres S."/>
            <person name="Henne A."/>
            <person name="Fricke W.F."/>
            <person name="Martinez-Arias R."/>
            <person name="Bartels D."/>
            <person name="Goesmann A."/>
            <person name="Krause L."/>
            <person name="Puehler A."/>
            <person name="Klenk H.P."/>
            <person name="Richter M."/>
            <person name="Schuler M."/>
            <person name="Gloeckner F.O."/>
            <person name="Meyerdierks A."/>
            <person name="Gottschalk G."/>
            <person name="Amann R."/>
        </authorList>
    </citation>
    <scope>NUCLEOTIDE SEQUENCE [LARGE SCALE GENOMIC DNA]</scope>
    <source>
        <strain evidence="6">ATCC 43914 / DSM 3382 / HRM2</strain>
    </source>
</reference>
<gene>
    <name evidence="5" type="primary">alaS2</name>
    <name evidence="5" type="ordered locus">HRM2_40520</name>
</gene>
<keyword evidence="5" id="KW-0436">Ligase</keyword>
<dbReference type="RefSeq" id="WP_015905843.1">
    <property type="nucleotide sequence ID" value="NC_012108.1"/>
</dbReference>
<dbReference type="GO" id="GO:0002161">
    <property type="term" value="F:aminoacyl-tRNA deacylase activity"/>
    <property type="evidence" value="ECO:0007669"/>
    <property type="project" value="UniProtKB-ARBA"/>
</dbReference>
<evidence type="ECO:0000313" key="6">
    <source>
        <dbReference type="Proteomes" id="UP000000442"/>
    </source>
</evidence>
<evidence type="ECO:0000259" key="4">
    <source>
        <dbReference type="SMART" id="SM00863"/>
    </source>
</evidence>
<evidence type="ECO:0000256" key="3">
    <source>
        <dbReference type="ARBA" id="ARBA00022833"/>
    </source>
</evidence>
<name>C0QC93_DESAH</name>
<dbReference type="Proteomes" id="UP000000442">
    <property type="component" value="Chromosome"/>
</dbReference>
<proteinExistence type="predicted"/>
<dbReference type="Gene3D" id="3.30.980.10">
    <property type="entry name" value="Threonyl-trna Synthetase, Chain A, domain 2"/>
    <property type="match status" value="1"/>
</dbReference>
<dbReference type="InterPro" id="IPR018163">
    <property type="entry name" value="Thr/Ala-tRNA-synth_IIc_edit"/>
</dbReference>
<dbReference type="STRING" id="177437.HRM2_40520"/>
<feature type="domain" description="Threonyl/alanyl tRNA synthetase SAD" evidence="4">
    <location>
        <begin position="98"/>
        <end position="140"/>
    </location>
</feature>
<dbReference type="eggNOG" id="COG0013">
    <property type="taxonomic scope" value="Bacteria"/>
</dbReference>
<dbReference type="EC" id="6.1.1.7" evidence="5"/>
<dbReference type="SMART" id="SM00863">
    <property type="entry name" value="tRNA_SAD"/>
    <property type="match status" value="1"/>
</dbReference>
<dbReference type="InterPro" id="IPR051335">
    <property type="entry name" value="Alanyl-tRNA_Editing_Enzymes"/>
</dbReference>
<dbReference type="SUPFAM" id="SSF55186">
    <property type="entry name" value="ThrRS/AlaRS common domain"/>
    <property type="match status" value="1"/>
</dbReference>
<dbReference type="KEGG" id="dat:HRM2_40520"/>
<dbReference type="Pfam" id="PF07973">
    <property type="entry name" value="tRNA_SAD"/>
    <property type="match status" value="1"/>
</dbReference>
<evidence type="ECO:0000256" key="1">
    <source>
        <dbReference type="ARBA" id="ARBA00001947"/>
    </source>
</evidence>
<dbReference type="PANTHER" id="PTHR43462">
    <property type="entry name" value="ALANYL-TRNA EDITING PROTEIN"/>
    <property type="match status" value="1"/>
</dbReference>
<protein>
    <submittedName>
        <fullName evidence="5">AlaS2</fullName>
        <ecNumber evidence="5">6.1.1.7</ecNumber>
    </submittedName>
</protein>
<evidence type="ECO:0000313" key="5">
    <source>
        <dbReference type="EMBL" id="ACN17110.1"/>
    </source>
</evidence>
<comment type="cofactor">
    <cofactor evidence="1">
        <name>Zn(2+)</name>
        <dbReference type="ChEBI" id="CHEBI:29105"/>
    </cofactor>
</comment>
<dbReference type="PANTHER" id="PTHR43462:SF1">
    <property type="entry name" value="ALANYL-TRNA EDITING PROTEIN AARSD1"/>
    <property type="match status" value="1"/>
</dbReference>